<keyword evidence="7" id="KW-0342">GTP-binding</keyword>
<accession>A0A1B6KVB2</accession>
<evidence type="ECO:0000256" key="10">
    <source>
        <dbReference type="ARBA" id="ARBA00061391"/>
    </source>
</evidence>
<evidence type="ECO:0000256" key="11">
    <source>
        <dbReference type="SAM" id="MobiDB-lite"/>
    </source>
</evidence>
<feature type="region of interest" description="Disordered" evidence="11">
    <location>
        <begin position="599"/>
        <end position="702"/>
    </location>
</feature>
<dbReference type="InterPro" id="IPR037875">
    <property type="entry name" value="Bms1_N"/>
</dbReference>
<name>A0A1B6KVB2_9HEMI</name>
<feature type="compositionally biased region" description="Acidic residues" evidence="11">
    <location>
        <begin position="659"/>
        <end position="680"/>
    </location>
</feature>
<comment type="similarity">
    <text evidence="10">Belongs to the TRAFAC class translation factor GTPase superfamily. Bms1-like GTPase family. BMS1 subfamily.</text>
</comment>
<feature type="compositionally biased region" description="Basic and acidic residues" evidence="11">
    <location>
        <begin position="29"/>
        <end position="39"/>
    </location>
</feature>
<gene>
    <name evidence="13" type="ORF">g.4453</name>
</gene>
<dbReference type="PANTHER" id="PTHR12858">
    <property type="entry name" value="RIBOSOME BIOGENESIS PROTEIN"/>
    <property type="match status" value="1"/>
</dbReference>
<keyword evidence="2" id="KW-0690">Ribosome biogenesis</keyword>
<feature type="compositionally biased region" description="Basic and acidic residues" evidence="11">
    <location>
        <begin position="848"/>
        <end position="867"/>
    </location>
</feature>
<reference evidence="13" key="1">
    <citation type="submission" date="2015-11" db="EMBL/GenBank/DDBJ databases">
        <title>De novo transcriptome assembly of four potential Pierce s Disease insect vectors from Arizona vineyards.</title>
        <authorList>
            <person name="Tassone E.E."/>
        </authorList>
    </citation>
    <scope>NUCLEOTIDE SEQUENCE</scope>
</reference>
<dbReference type="InterPro" id="IPR012948">
    <property type="entry name" value="AARP2CN"/>
</dbReference>
<dbReference type="FunFam" id="3.40.50.300:FF:000105">
    <property type="entry name" value="BMS1 ribosome biogenesis factor"/>
    <property type="match status" value="1"/>
</dbReference>
<dbReference type="GO" id="GO:0034511">
    <property type="term" value="F:U3 snoRNA binding"/>
    <property type="evidence" value="ECO:0007669"/>
    <property type="project" value="TreeGrafter"/>
</dbReference>
<feature type="compositionally biased region" description="Acidic residues" evidence="11">
    <location>
        <begin position="443"/>
        <end position="466"/>
    </location>
</feature>
<evidence type="ECO:0000256" key="2">
    <source>
        <dbReference type="ARBA" id="ARBA00022517"/>
    </source>
</evidence>
<comment type="subcellular location">
    <subcellularLocation>
        <location evidence="1">Nucleus</location>
        <location evidence="1">Nucleolus</location>
    </subcellularLocation>
</comment>
<dbReference type="InterPro" id="IPR039761">
    <property type="entry name" value="Bms1/Tsr1"/>
</dbReference>
<evidence type="ECO:0000313" key="13">
    <source>
        <dbReference type="EMBL" id="JAT15365.1"/>
    </source>
</evidence>
<dbReference type="SUPFAM" id="SSF52540">
    <property type="entry name" value="P-loop containing nucleoside triphosphate hydrolases"/>
    <property type="match status" value="1"/>
</dbReference>
<dbReference type="InterPro" id="IPR030387">
    <property type="entry name" value="G_Bms1/Tsr1_dom"/>
</dbReference>
<dbReference type="GO" id="GO:0032040">
    <property type="term" value="C:small-subunit processome"/>
    <property type="evidence" value="ECO:0007669"/>
    <property type="project" value="UniProtKB-ARBA"/>
</dbReference>
<evidence type="ECO:0000256" key="9">
    <source>
        <dbReference type="ARBA" id="ARBA00049117"/>
    </source>
</evidence>
<feature type="region of interest" description="Disordered" evidence="11">
    <location>
        <begin position="1"/>
        <end position="43"/>
    </location>
</feature>
<dbReference type="GO" id="GO:0005525">
    <property type="term" value="F:GTP binding"/>
    <property type="evidence" value="ECO:0007669"/>
    <property type="project" value="UniProtKB-KW"/>
</dbReference>
<dbReference type="SMART" id="SM00785">
    <property type="entry name" value="AARP2CN"/>
    <property type="match status" value="1"/>
</dbReference>
<evidence type="ECO:0000256" key="4">
    <source>
        <dbReference type="ARBA" id="ARBA00022741"/>
    </source>
</evidence>
<keyword evidence="3" id="KW-0597">Phosphoprotein</keyword>
<dbReference type="SMART" id="SM01362">
    <property type="entry name" value="DUF663"/>
    <property type="match status" value="1"/>
</dbReference>
<dbReference type="Pfam" id="PF08142">
    <property type="entry name" value="AARP2CN"/>
    <property type="match status" value="1"/>
</dbReference>
<feature type="compositionally biased region" description="Low complexity" evidence="11">
    <location>
        <begin position="632"/>
        <end position="645"/>
    </location>
</feature>
<evidence type="ECO:0000256" key="5">
    <source>
        <dbReference type="ARBA" id="ARBA00022801"/>
    </source>
</evidence>
<sequence length="1318" mass="150036">MDGNQDEKKKPHRERHSGRKAEKKKTKKEHVQEQTDKQRNPKAFTFNSAVRAERRFRRTQDIQTKKQHVPVVDRTPLEPPPIMVAVVGPPKVGKSTLIQCLVKNFTRQPLTAIKGPVTVVSGKKRRITLMECNNDINSMIDLAKVADLVLLLIDASFGFEMEIFEFLNICQVHGMPRVMGVLTHLDTLKQAKTLKRTKKVLKHRFWTEVYAGAKLFYLSGLLHGEYLRNEVKNLGRFISVMKFRPLTWQTSHSYLLADRMEDLTPPELIRQNPKVDRTVSLYGFVRGIPLNTASSVHIPGCGDSVVSDVCYLPDPCPLPDKMKKRSLVDKERLIYAPFSGVGGIVYDKDAVYIELAGSHSHHNQVGGKNESERELVSSLLETKDTLDVKIAKSQLQIFSNTAPITAEDFQRNSGMTVEHLERKVSISTASDGRNRRKVIFESGDSDDDSDREGDDEIQSDSDEDDVNDKIELEADDDDEEFNEKTADNSGSEEKGSDTDSERSDIGTKVLNINNKIKHKRSKLIKSAGELEFTETDSTKDKRKSDEEMEVIEQKSRQLKGKKRMLSNDIENMDIESDTEDIDSFVNKTTNNKDDITVRYHATQSEKDKEIRNKISDALEKLKGSHKRNPPTGLSDSAISSDGSSDLSDDDLQSAGSEVDSSEEEEEEDPKSDLDELDQDEVMSINEESSTSEDDGNESSAVNWKANLAQKAADAFVERQNSTANLWKLVYGQDATEQVKEETDADEEEVVGLFTVIGKKQDQKMKEKDTLNSVDTSKFLVSQVRDWSQEQAREMIKDCFVTGKWKSSEDASELLRLDDVSDANTDEDAFGDFEDLETGQKHSGKTKKKNDDDEKYEEDKGKTDDKPLTKAELVEKKKKLKAKFNAEYDEKDGEENSFYDGLKKDASMQAELNRSQFDGLDDAVRVQLEGFRAGMYVRLELQQMPCELVQHFDPTYPLIVGGLQPGEENVGYLKVRIKKHRWYRKILKTRDPLIVSMGWRRFQTLAIYSKLEDNLRHRMLKYTPEHVVCMAHFWGPITRPNTGFLAVQDVASKQAGFRIVATGSVVDCNKSTDVTKKLKLTGTPLKIYKKTAFIKGMFNSSLEVAKFEGARIKTVSGVRGIIKKAVNKPEGAFRATFEDKIQLSDIVFCRTWFGVEIPKLYNPVTSLLLPPDQKNQWLGMKTVGQLKREKGLHSEPQKDSMYTPIVREPVAFKPLMIPKKLQKNLPYKDKPKVMALERRKEKVAVVRDIQESKVASMMKKLKTIYNEKQEDERRAKVKRLRDFKKKIEAEETRKLQRQRKMKKDVFRTLSKSESKKSKF</sequence>
<evidence type="ECO:0000256" key="3">
    <source>
        <dbReference type="ARBA" id="ARBA00022553"/>
    </source>
</evidence>
<keyword evidence="8" id="KW-0539">Nucleus</keyword>
<keyword evidence="4" id="KW-0547">Nucleotide-binding</keyword>
<dbReference type="GO" id="GO:0005654">
    <property type="term" value="C:nucleoplasm"/>
    <property type="evidence" value="ECO:0007669"/>
    <property type="project" value="UniProtKB-ARBA"/>
</dbReference>
<dbReference type="Pfam" id="PF04950">
    <property type="entry name" value="RIBIOP_C"/>
    <property type="match status" value="1"/>
</dbReference>
<feature type="region of interest" description="Disordered" evidence="11">
    <location>
        <begin position="1290"/>
        <end position="1318"/>
    </location>
</feature>
<dbReference type="GO" id="GO:0000462">
    <property type="term" value="P:maturation of SSU-rRNA from tricistronic rRNA transcript (SSU-rRNA, 5.8S rRNA, LSU-rRNA)"/>
    <property type="evidence" value="ECO:0007669"/>
    <property type="project" value="TreeGrafter"/>
</dbReference>
<evidence type="ECO:0000256" key="8">
    <source>
        <dbReference type="ARBA" id="ARBA00023242"/>
    </source>
</evidence>
<dbReference type="GO" id="GO:0030686">
    <property type="term" value="C:90S preribosome"/>
    <property type="evidence" value="ECO:0007669"/>
    <property type="project" value="TreeGrafter"/>
</dbReference>
<evidence type="ECO:0000256" key="7">
    <source>
        <dbReference type="ARBA" id="ARBA00023134"/>
    </source>
</evidence>
<dbReference type="PANTHER" id="PTHR12858:SF2">
    <property type="entry name" value="RIBOSOME BIOGENESIS PROTEIN BMS1 HOMOLOG"/>
    <property type="match status" value="1"/>
</dbReference>
<dbReference type="GO" id="GO:0000479">
    <property type="term" value="P:endonucleolytic cleavage of tricistronic rRNA transcript (SSU-rRNA, 5.8S rRNA, LSU-rRNA)"/>
    <property type="evidence" value="ECO:0007669"/>
    <property type="project" value="TreeGrafter"/>
</dbReference>
<dbReference type="GO" id="GO:0003924">
    <property type="term" value="F:GTPase activity"/>
    <property type="evidence" value="ECO:0007669"/>
    <property type="project" value="TreeGrafter"/>
</dbReference>
<keyword evidence="5" id="KW-0378">Hydrolase</keyword>
<dbReference type="InterPro" id="IPR027417">
    <property type="entry name" value="P-loop_NTPase"/>
</dbReference>
<evidence type="ECO:0000256" key="1">
    <source>
        <dbReference type="ARBA" id="ARBA00004604"/>
    </source>
</evidence>
<feature type="compositionally biased region" description="Acidic residues" evidence="11">
    <location>
        <begin position="570"/>
        <end position="580"/>
    </location>
</feature>
<proteinExistence type="inferred from homology"/>
<dbReference type="Gene3D" id="3.40.50.300">
    <property type="entry name" value="P-loop containing nucleotide triphosphate hydrolases"/>
    <property type="match status" value="1"/>
</dbReference>
<feature type="compositionally biased region" description="Basic residues" evidence="11">
    <location>
        <begin position="10"/>
        <end position="28"/>
    </location>
</feature>
<feature type="region of interest" description="Disordered" evidence="11">
    <location>
        <begin position="435"/>
        <end position="508"/>
    </location>
</feature>
<dbReference type="EMBL" id="GEBQ01024612">
    <property type="protein sequence ID" value="JAT15365.1"/>
    <property type="molecule type" value="Transcribed_RNA"/>
</dbReference>
<feature type="compositionally biased region" description="Basic and acidic residues" evidence="11">
    <location>
        <begin position="536"/>
        <end position="555"/>
    </location>
</feature>
<feature type="compositionally biased region" description="Basic and acidic residues" evidence="11">
    <location>
        <begin position="482"/>
        <end position="505"/>
    </location>
</feature>
<feature type="compositionally biased region" description="Basic and acidic residues" evidence="11">
    <location>
        <begin position="599"/>
        <end position="622"/>
    </location>
</feature>
<evidence type="ECO:0000256" key="6">
    <source>
        <dbReference type="ARBA" id="ARBA00022840"/>
    </source>
</evidence>
<organism evidence="13">
    <name type="scientific">Graphocephala atropunctata</name>
    <dbReference type="NCBI Taxonomy" id="36148"/>
    <lineage>
        <taxon>Eukaryota</taxon>
        <taxon>Metazoa</taxon>
        <taxon>Ecdysozoa</taxon>
        <taxon>Arthropoda</taxon>
        <taxon>Hexapoda</taxon>
        <taxon>Insecta</taxon>
        <taxon>Pterygota</taxon>
        <taxon>Neoptera</taxon>
        <taxon>Paraneoptera</taxon>
        <taxon>Hemiptera</taxon>
        <taxon>Auchenorrhyncha</taxon>
        <taxon>Membracoidea</taxon>
        <taxon>Cicadellidae</taxon>
        <taxon>Cicadellinae</taxon>
        <taxon>Cicadellini</taxon>
        <taxon>Graphocephala</taxon>
    </lineage>
</organism>
<dbReference type="InterPro" id="IPR007034">
    <property type="entry name" value="BMS1_TSR1_C"/>
</dbReference>
<protein>
    <recommendedName>
        <fullName evidence="12">Bms1-type G domain-containing protein</fullName>
    </recommendedName>
</protein>
<feature type="compositionally biased region" description="Acidic residues" evidence="11">
    <location>
        <begin position="826"/>
        <end position="836"/>
    </location>
</feature>
<keyword evidence="6" id="KW-0067">ATP-binding</keyword>
<dbReference type="CDD" id="cd01882">
    <property type="entry name" value="BMS1"/>
    <property type="match status" value="1"/>
</dbReference>
<dbReference type="GO" id="GO:0005524">
    <property type="term" value="F:ATP binding"/>
    <property type="evidence" value="ECO:0007669"/>
    <property type="project" value="UniProtKB-KW"/>
</dbReference>
<comment type="catalytic activity">
    <reaction evidence="9">
        <text>GTP + H2O = GDP + phosphate + H(+)</text>
        <dbReference type="Rhea" id="RHEA:19669"/>
        <dbReference type="ChEBI" id="CHEBI:15377"/>
        <dbReference type="ChEBI" id="CHEBI:15378"/>
        <dbReference type="ChEBI" id="CHEBI:37565"/>
        <dbReference type="ChEBI" id="CHEBI:43474"/>
        <dbReference type="ChEBI" id="CHEBI:58189"/>
    </reaction>
    <physiologicalReaction direction="left-to-right" evidence="9">
        <dbReference type="Rhea" id="RHEA:19670"/>
    </physiologicalReaction>
</comment>
<feature type="region of interest" description="Disordered" evidence="11">
    <location>
        <begin position="826"/>
        <end position="867"/>
    </location>
</feature>
<feature type="region of interest" description="Disordered" evidence="11">
    <location>
        <begin position="527"/>
        <end position="580"/>
    </location>
</feature>
<feature type="domain" description="Bms1-type G" evidence="12">
    <location>
        <begin position="80"/>
        <end position="244"/>
    </location>
</feature>
<dbReference type="PROSITE" id="PS51714">
    <property type="entry name" value="G_BMS1"/>
    <property type="match status" value="1"/>
</dbReference>
<feature type="compositionally biased region" description="Basic and acidic residues" evidence="11">
    <location>
        <begin position="1302"/>
        <end position="1318"/>
    </location>
</feature>
<evidence type="ECO:0000259" key="12">
    <source>
        <dbReference type="PROSITE" id="PS51714"/>
    </source>
</evidence>